<dbReference type="Proteomes" id="UP000310189">
    <property type="component" value="Unassembled WGS sequence"/>
</dbReference>
<organism evidence="1 2">
    <name type="scientific">Wallemia hederae</name>
    <dbReference type="NCBI Taxonomy" id="1540922"/>
    <lineage>
        <taxon>Eukaryota</taxon>
        <taxon>Fungi</taxon>
        <taxon>Dikarya</taxon>
        <taxon>Basidiomycota</taxon>
        <taxon>Wallemiomycotina</taxon>
        <taxon>Wallemiomycetes</taxon>
        <taxon>Wallemiales</taxon>
        <taxon>Wallemiaceae</taxon>
        <taxon>Wallemia</taxon>
    </lineage>
</organism>
<comment type="caution">
    <text evidence="1">The sequence shown here is derived from an EMBL/GenBank/DDBJ whole genome shotgun (WGS) entry which is preliminary data.</text>
</comment>
<dbReference type="AlphaFoldDB" id="A0A4T0FPR4"/>
<keyword evidence="2" id="KW-1185">Reference proteome</keyword>
<gene>
    <name evidence="1" type="ORF">E3P99_01586</name>
</gene>
<sequence length="537" mass="60916">MPNRKINASNLPADIILSIVDFASCHYDLKDLHRLALQLSLVNRHWKAVVSDTAAYATATFSISRASDVKRLRRWLAMPLRKLTQRGNVTVNVFNTDIYELLGQSDRSLAKLNIATLNVNIHSDGVKKLLPRKLRAKYVSLSTEDAEQYLHPDSFTEDLRNNLRELQIEHLTPSGFHNLSQSQYNFGALTSFHFHVKWVDAIESGNLLKLMNFMPNLSTLDVAYIINEDYLSFSDDTPQLSLPPSMSKLASLKTRNVMVDIEKCSLPNLQQFDVTYEEDEKSLAYLSPHYPQVKLPLTADKLCSLKAYNASFDLLDRSLPNLKHLELRCNLLEYLGLDRNHYSIIRPYNPDCVLPTALDNLNTLKVSNVKVNLSQCSLSKLEHLEYESPSMLPDWGGLGSRLKVIDISYSNLASNHDLFKRETFQKLKTVRSFSMRGVKTSDIYDKLREGFFDGAMPLLERIDISTEYHDVGTAALNRFIDTHPMLNTVIAEGNDDICAFAVSSALERLVTKVYNGKRRCTGVGNMNNPDNLRCIVY</sequence>
<name>A0A4T0FPR4_9BASI</name>
<dbReference type="EMBL" id="SPNW01000019">
    <property type="protein sequence ID" value="TIA90441.1"/>
    <property type="molecule type" value="Genomic_DNA"/>
</dbReference>
<reference evidence="1 2" key="1">
    <citation type="submission" date="2019-03" db="EMBL/GenBank/DDBJ databases">
        <title>Sequencing 23 genomes of Wallemia ichthyophaga.</title>
        <authorList>
            <person name="Gostincar C."/>
        </authorList>
    </citation>
    <scope>NUCLEOTIDE SEQUENCE [LARGE SCALE GENOMIC DNA]</scope>
    <source>
        <strain evidence="1 2">EXF-5753</strain>
    </source>
</reference>
<protein>
    <recommendedName>
        <fullName evidence="3">F-box domain-containing protein</fullName>
    </recommendedName>
</protein>
<evidence type="ECO:0008006" key="3">
    <source>
        <dbReference type="Google" id="ProtNLM"/>
    </source>
</evidence>
<dbReference type="SUPFAM" id="SSF52047">
    <property type="entry name" value="RNI-like"/>
    <property type="match status" value="1"/>
</dbReference>
<accession>A0A4T0FPR4</accession>
<evidence type="ECO:0000313" key="1">
    <source>
        <dbReference type="EMBL" id="TIA90441.1"/>
    </source>
</evidence>
<evidence type="ECO:0000313" key="2">
    <source>
        <dbReference type="Proteomes" id="UP000310189"/>
    </source>
</evidence>
<proteinExistence type="predicted"/>